<dbReference type="AlphaFoldDB" id="A0A809R398"/>
<evidence type="ECO:0000256" key="1">
    <source>
        <dbReference type="SAM" id="MobiDB-lite"/>
    </source>
</evidence>
<reference evidence="4" key="1">
    <citation type="journal article" name="DNA Res.">
        <title>The physiological potential of anammox bacteria as revealed by their core genome structure.</title>
        <authorList>
            <person name="Okubo T."/>
            <person name="Toyoda A."/>
            <person name="Fukuhara K."/>
            <person name="Uchiyama I."/>
            <person name="Harigaya Y."/>
            <person name="Kuroiwa M."/>
            <person name="Suzuki T."/>
            <person name="Murakami Y."/>
            <person name="Suwa Y."/>
            <person name="Takami H."/>
        </authorList>
    </citation>
    <scope>NUCLEOTIDE SEQUENCE</scope>
    <source>
        <strain evidence="4">317325-3</strain>
    </source>
</reference>
<evidence type="ECO:0000313" key="4">
    <source>
        <dbReference type="EMBL" id="BBO22073.1"/>
    </source>
</evidence>
<dbReference type="InterPro" id="IPR003607">
    <property type="entry name" value="HD/PDEase_dom"/>
</dbReference>
<dbReference type="PANTHER" id="PTHR43155:SF2">
    <property type="entry name" value="CYCLIC DI-GMP PHOSPHODIESTERASE PA4108"/>
    <property type="match status" value="1"/>
</dbReference>
<dbReference type="SUPFAM" id="SSF109604">
    <property type="entry name" value="HD-domain/PDEase-like"/>
    <property type="match status" value="1"/>
</dbReference>
<dbReference type="InterPro" id="IPR006675">
    <property type="entry name" value="HDIG_dom"/>
</dbReference>
<dbReference type="PROSITE" id="PS51831">
    <property type="entry name" value="HD"/>
    <property type="match status" value="1"/>
</dbReference>
<feature type="region of interest" description="Disordered" evidence="1">
    <location>
        <begin position="66"/>
        <end position="96"/>
    </location>
</feature>
<dbReference type="SMART" id="SM00471">
    <property type="entry name" value="HDc"/>
    <property type="match status" value="1"/>
</dbReference>
<dbReference type="Proteomes" id="UP000662914">
    <property type="component" value="Chromosome"/>
</dbReference>
<dbReference type="Gene3D" id="1.10.3210.10">
    <property type="entry name" value="Hypothetical protein af1432"/>
    <property type="match status" value="1"/>
</dbReference>
<feature type="compositionally biased region" description="Basic and acidic residues" evidence="1">
    <location>
        <begin position="71"/>
        <end position="96"/>
    </location>
</feature>
<feature type="domain" description="HD-GYP" evidence="3">
    <location>
        <begin position="139"/>
        <end position="335"/>
    </location>
</feature>
<feature type="domain" description="HD" evidence="2">
    <location>
        <begin position="161"/>
        <end position="287"/>
    </location>
</feature>
<protein>
    <submittedName>
        <fullName evidence="4">Phosphodiesterase</fullName>
    </submittedName>
</protein>
<accession>A0A809R398</accession>
<proteinExistence type="predicted"/>
<evidence type="ECO:0000313" key="5">
    <source>
        <dbReference type="Proteomes" id="UP000662914"/>
    </source>
</evidence>
<dbReference type="Pfam" id="PF11871">
    <property type="entry name" value="DUF3391"/>
    <property type="match status" value="1"/>
</dbReference>
<dbReference type="PROSITE" id="PS51832">
    <property type="entry name" value="HD_GYP"/>
    <property type="match status" value="1"/>
</dbReference>
<dbReference type="KEGG" id="ddz:DSYM_27720"/>
<dbReference type="GO" id="GO:0008081">
    <property type="term" value="F:phosphoric diester hydrolase activity"/>
    <property type="evidence" value="ECO:0007669"/>
    <property type="project" value="UniProtKB-ARBA"/>
</dbReference>
<organism evidence="4 5">
    <name type="scientific">Candidatus Desulfobacillus denitrificans</name>
    <dbReference type="NCBI Taxonomy" id="2608985"/>
    <lineage>
        <taxon>Bacteria</taxon>
        <taxon>Pseudomonadati</taxon>
        <taxon>Pseudomonadota</taxon>
        <taxon>Betaproteobacteria</taxon>
        <taxon>Candidatus Desulfobacillus</taxon>
    </lineage>
</organism>
<dbReference type="PANTHER" id="PTHR43155">
    <property type="entry name" value="CYCLIC DI-GMP PHOSPHODIESTERASE PA4108-RELATED"/>
    <property type="match status" value="1"/>
</dbReference>
<gene>
    <name evidence="4" type="ORF">DSYM_27720</name>
</gene>
<dbReference type="NCBIfam" id="TIGR00277">
    <property type="entry name" value="HDIG"/>
    <property type="match status" value="1"/>
</dbReference>
<dbReference type="CDD" id="cd00077">
    <property type="entry name" value="HDc"/>
    <property type="match status" value="1"/>
</dbReference>
<evidence type="ECO:0000259" key="3">
    <source>
        <dbReference type="PROSITE" id="PS51832"/>
    </source>
</evidence>
<dbReference type="InterPro" id="IPR006674">
    <property type="entry name" value="HD_domain"/>
</dbReference>
<evidence type="ECO:0000259" key="2">
    <source>
        <dbReference type="PROSITE" id="PS51831"/>
    </source>
</evidence>
<dbReference type="EMBL" id="AP021857">
    <property type="protein sequence ID" value="BBO22073.1"/>
    <property type="molecule type" value="Genomic_DNA"/>
</dbReference>
<dbReference type="InterPro" id="IPR021812">
    <property type="entry name" value="DUF3391"/>
</dbReference>
<dbReference type="Pfam" id="PF13487">
    <property type="entry name" value="HD_5"/>
    <property type="match status" value="1"/>
</dbReference>
<dbReference type="InterPro" id="IPR037522">
    <property type="entry name" value="HD_GYP_dom"/>
</dbReference>
<name>A0A809R398_9PROT</name>
<sequence length="403" mass="45228">MAIKKISAARLKPGMFIHDLNCGWMDHPFLTTRFKLESGKDVKKILDAGIREVYVDTELGLDAGDAPTAEEVSRELDDEMAREAEKQPEPRASAREELARAQKIHAEANLIMRSIMSDVRLGRQVQVEQIEPMVDKMAASILRNSGALISLNRIKNKDEYTFQHSVSVATLLMAFCRGLSLDEATLRQAGIGGMVHDVGKMQTPDGILNKPGKLTDDEFAVMRHHVVASREILEITPNISQTALEVAAQHHERYDGSGYPDRLKGDGISRIGQMAAIIDVYDAITSDRVYHKGMPPTEALRKLFEWSKFHFNPELVHAFARVVGIYPVGALVRLESQRLAVVIEQRESNMLQPLVRAVFDARRNYYIPPEDVDLSRPMGKGGADRIVGHESPEKWRIDPMRFL</sequence>